<dbReference type="EMBL" id="NGNX01000017">
    <property type="protein sequence ID" value="OYR91762.1"/>
    <property type="molecule type" value="Genomic_DNA"/>
</dbReference>
<dbReference type="EMBL" id="NGNV01000016">
    <property type="protein sequence ID" value="OYR88164.1"/>
    <property type="molecule type" value="Genomic_DNA"/>
</dbReference>
<accession>A0A256LH16</accession>
<dbReference type="Proteomes" id="UP000215828">
    <property type="component" value="Unassembled WGS sequence"/>
</dbReference>
<dbReference type="AlphaFoldDB" id="A0A256LH16"/>
<evidence type="ECO:0008006" key="5">
    <source>
        <dbReference type="Google" id="ProtNLM"/>
    </source>
</evidence>
<reference evidence="2 3" key="1">
    <citation type="submission" date="2017-04" db="EMBL/GenBank/DDBJ databases">
        <authorList>
            <person name="Afonso C.L."/>
            <person name="Miller P.J."/>
            <person name="Scott M.A."/>
            <person name="Spackman E."/>
            <person name="Goraichik I."/>
            <person name="Dimitrov K.M."/>
            <person name="Suarez D.L."/>
            <person name="Swayne D.E."/>
        </authorList>
    </citation>
    <scope>NUCLEOTIDE SEQUENCE [LARGE SCALE GENOMIC DNA]</scope>
    <source>
        <strain evidence="2 3">609q</strain>
    </source>
</reference>
<reference evidence="3 4" key="3">
    <citation type="submission" date="2017-09" db="EMBL/GenBank/DDBJ databases">
        <title>Tripartite evolution among Lactobacillus johnsonii, Lactobacillus taiwanensis, Lactobacillus reuteri and their rodent host.</title>
        <authorList>
            <person name="Wang T."/>
            <person name="Knowles S."/>
            <person name="Cheng C."/>
        </authorList>
    </citation>
    <scope>NUCLEOTIDE SEQUENCE [LARGE SCALE GENOMIC DNA]</scope>
    <source>
        <strain evidence="2 3">609q</strain>
        <strain evidence="1 4">609u</strain>
    </source>
</reference>
<dbReference type="Proteomes" id="UP000216316">
    <property type="component" value="Unassembled WGS sequence"/>
</dbReference>
<reference evidence="1" key="2">
    <citation type="submission" date="2017-05" db="EMBL/GenBank/DDBJ databases">
        <authorList>
            <person name="Lin X.B."/>
            <person name="Stothard P."/>
            <person name="Tasseva G."/>
            <person name="Walter J."/>
        </authorList>
    </citation>
    <scope>NUCLEOTIDE SEQUENCE</scope>
    <source>
        <strain evidence="1">609u</strain>
    </source>
</reference>
<sequence>MTKVLKLIFKDENGKDTVIVLHNPKDVDADTAKSVMQKIVDANIFEKAGLNLYATIVGAKYYETQSTPIFNAK</sequence>
<name>A0A256LH16_9LACO</name>
<comment type="caution">
    <text evidence="2">The sequence shown here is derived from an EMBL/GenBank/DDBJ whole genome shotgun (WGS) entry which is preliminary data.</text>
</comment>
<protein>
    <recommendedName>
        <fullName evidence="5">DUF2922 domain-containing protein</fullName>
    </recommendedName>
</protein>
<dbReference type="RefSeq" id="WP_094496803.1">
    <property type="nucleotide sequence ID" value="NZ_NGNV01000016.1"/>
</dbReference>
<dbReference type="Pfam" id="PF11148">
    <property type="entry name" value="DUF2922"/>
    <property type="match status" value="1"/>
</dbReference>
<keyword evidence="4" id="KW-1185">Reference proteome</keyword>
<gene>
    <name evidence="1" type="ORF">CBF53_04860</name>
    <name evidence="2" type="ORF">CBF70_05655</name>
</gene>
<evidence type="ECO:0000313" key="2">
    <source>
        <dbReference type="EMBL" id="OYR91762.1"/>
    </source>
</evidence>
<evidence type="ECO:0000313" key="3">
    <source>
        <dbReference type="Proteomes" id="UP000215828"/>
    </source>
</evidence>
<evidence type="ECO:0000313" key="4">
    <source>
        <dbReference type="Proteomes" id="UP000216316"/>
    </source>
</evidence>
<organism evidence="2 3">
    <name type="scientific">Lactobacillus taiwanensis</name>
    <dbReference type="NCBI Taxonomy" id="508451"/>
    <lineage>
        <taxon>Bacteria</taxon>
        <taxon>Bacillati</taxon>
        <taxon>Bacillota</taxon>
        <taxon>Bacilli</taxon>
        <taxon>Lactobacillales</taxon>
        <taxon>Lactobacillaceae</taxon>
        <taxon>Lactobacillus</taxon>
    </lineage>
</organism>
<evidence type="ECO:0000313" key="1">
    <source>
        <dbReference type="EMBL" id="OYR88164.1"/>
    </source>
</evidence>
<dbReference type="InterPro" id="IPR021321">
    <property type="entry name" value="DUF2922"/>
</dbReference>
<proteinExistence type="predicted"/>